<dbReference type="EMBL" id="JACOPG010000002">
    <property type="protein sequence ID" value="MBC5686091.1"/>
    <property type="molecule type" value="Genomic_DNA"/>
</dbReference>
<accession>A0ABR7GH11</accession>
<keyword evidence="2" id="KW-1185">Reference proteome</keyword>
<comment type="caution">
    <text evidence="1">The sequence shown here is derived from an EMBL/GenBank/DDBJ whole genome shotgun (WGS) entry which is preliminary data.</text>
</comment>
<evidence type="ECO:0000313" key="2">
    <source>
        <dbReference type="Proteomes" id="UP000643810"/>
    </source>
</evidence>
<dbReference type="RefSeq" id="WP_118535127.1">
    <property type="nucleotide sequence ID" value="NZ_JACOPG010000002.1"/>
</dbReference>
<name>A0ABR7GH11_9FIRM</name>
<sequence length="79" mass="9428">MYDSMSMPLIEKTNQVYETEGAEAAECVLIDYYKGEAKDRIHQIHHKSKELLLRYEQIKNALLLYIFIQMMRRMSKLQS</sequence>
<reference evidence="1 2" key="1">
    <citation type="submission" date="2020-08" db="EMBL/GenBank/DDBJ databases">
        <title>Genome public.</title>
        <authorList>
            <person name="Liu C."/>
            <person name="Sun Q."/>
        </authorList>
    </citation>
    <scope>NUCLEOTIDE SEQUENCE [LARGE SCALE GENOMIC DNA]</scope>
    <source>
        <strain evidence="1 2">NSJ-9</strain>
    </source>
</reference>
<dbReference type="Proteomes" id="UP000643810">
    <property type="component" value="Unassembled WGS sequence"/>
</dbReference>
<proteinExistence type="predicted"/>
<evidence type="ECO:0000313" key="1">
    <source>
        <dbReference type="EMBL" id="MBC5686091.1"/>
    </source>
</evidence>
<gene>
    <name evidence="1" type="ORF">H8R94_05650</name>
</gene>
<protein>
    <submittedName>
        <fullName evidence="1">Uncharacterized protein</fullName>
    </submittedName>
</protein>
<organism evidence="1 2">
    <name type="scientific">Roseburia lenta</name>
    <dbReference type="NCBI Taxonomy" id="2763061"/>
    <lineage>
        <taxon>Bacteria</taxon>
        <taxon>Bacillati</taxon>
        <taxon>Bacillota</taxon>
        <taxon>Clostridia</taxon>
        <taxon>Lachnospirales</taxon>
        <taxon>Lachnospiraceae</taxon>
        <taxon>Roseburia</taxon>
    </lineage>
</organism>